<feature type="region of interest" description="Disordered" evidence="1">
    <location>
        <begin position="34"/>
        <end position="62"/>
    </location>
</feature>
<organism evidence="2 3">
    <name type="scientific">Nyssa sinensis</name>
    <dbReference type="NCBI Taxonomy" id="561372"/>
    <lineage>
        <taxon>Eukaryota</taxon>
        <taxon>Viridiplantae</taxon>
        <taxon>Streptophyta</taxon>
        <taxon>Embryophyta</taxon>
        <taxon>Tracheophyta</taxon>
        <taxon>Spermatophyta</taxon>
        <taxon>Magnoliopsida</taxon>
        <taxon>eudicotyledons</taxon>
        <taxon>Gunneridae</taxon>
        <taxon>Pentapetalae</taxon>
        <taxon>asterids</taxon>
        <taxon>Cornales</taxon>
        <taxon>Nyssaceae</taxon>
        <taxon>Nyssa</taxon>
    </lineage>
</organism>
<keyword evidence="3" id="KW-1185">Reference proteome</keyword>
<evidence type="ECO:0000313" key="3">
    <source>
        <dbReference type="Proteomes" id="UP000325577"/>
    </source>
</evidence>
<proteinExistence type="predicted"/>
<evidence type="ECO:0000256" key="1">
    <source>
        <dbReference type="SAM" id="MobiDB-lite"/>
    </source>
</evidence>
<feature type="compositionally biased region" description="Gly residues" evidence="1">
    <location>
        <begin position="99"/>
        <end position="113"/>
    </location>
</feature>
<dbReference type="AlphaFoldDB" id="A0A5J5BE51"/>
<reference evidence="2 3" key="1">
    <citation type="submission" date="2019-09" db="EMBL/GenBank/DDBJ databases">
        <title>A chromosome-level genome assembly of the Chinese tupelo Nyssa sinensis.</title>
        <authorList>
            <person name="Yang X."/>
            <person name="Kang M."/>
            <person name="Yang Y."/>
            <person name="Xiong H."/>
            <person name="Wang M."/>
            <person name="Zhang Z."/>
            <person name="Wang Z."/>
            <person name="Wu H."/>
            <person name="Ma T."/>
            <person name="Liu J."/>
            <person name="Xi Z."/>
        </authorList>
    </citation>
    <scope>NUCLEOTIDE SEQUENCE [LARGE SCALE GENOMIC DNA]</scope>
    <source>
        <strain evidence="2">J267</strain>
        <tissue evidence="2">Leaf</tissue>
    </source>
</reference>
<name>A0A5J5BE51_9ASTE</name>
<feature type="region of interest" description="Disordered" evidence="1">
    <location>
        <begin position="94"/>
        <end position="122"/>
    </location>
</feature>
<dbReference type="EMBL" id="CM018036">
    <property type="protein sequence ID" value="KAA8541413.1"/>
    <property type="molecule type" value="Genomic_DNA"/>
</dbReference>
<sequence>MTLADPKVFMEAMLSEMRRVMRVELEQVHERIDKMESARKRQPQNVPNLHRRERVQSREVRVEDKEPYRAGFYEEDDRDSVVVNNAIIFLPKASSESNVGGGYSGGDTSGGGAKRSHGKSDF</sequence>
<gene>
    <name evidence="2" type="ORF">F0562_025376</name>
</gene>
<accession>A0A5J5BE51</accession>
<evidence type="ECO:0000313" key="2">
    <source>
        <dbReference type="EMBL" id="KAA8541413.1"/>
    </source>
</evidence>
<protein>
    <submittedName>
        <fullName evidence="2">Uncharacterized protein</fullName>
    </submittedName>
</protein>
<dbReference type="Proteomes" id="UP000325577">
    <property type="component" value="Linkage Group LG13"/>
</dbReference>